<keyword evidence="6" id="KW-0378">Hydrolase</keyword>
<dbReference type="PANTHER" id="PTHR11177">
    <property type="entry name" value="CHITINASE"/>
    <property type="match status" value="1"/>
</dbReference>
<organism evidence="6 7">
    <name type="scientific">Pseudofrancisella aestuarii</name>
    <dbReference type="NCBI Taxonomy" id="2670347"/>
    <lineage>
        <taxon>Bacteria</taxon>
        <taxon>Pseudomonadati</taxon>
        <taxon>Pseudomonadota</taxon>
        <taxon>Gammaproteobacteria</taxon>
        <taxon>Thiotrichales</taxon>
        <taxon>Francisellaceae</taxon>
        <taxon>Pseudofrancisella</taxon>
    </lineage>
</organism>
<proteinExistence type="predicted"/>
<evidence type="ECO:0000259" key="5">
    <source>
        <dbReference type="PROSITE" id="PS51910"/>
    </source>
</evidence>
<sequence>MKKLRKISFITMLCMGTAGFANANCVQDDASAGWTGSLTFHCTEDTDLVKNPISFKVSNGIKVSSMWGLPGNSQFTQDGDTISVTVKKWWPDEAYVAQAGQYYTLSFSPNTNNFAISGFSINSQDGGQEASKATIKINLPQKPQFIGTSKANVIIYKDGVKVAEMKDTAWGSSQSFEAEGNVGYTISVPALDNATGSATPSNFTTTGGQTQEVNIQYTAPQVDYKGNITIVASTPDSTTKTPSFNLTDEQGNIIKQGNLNFTSPINLADIPTNANGRQYQLTVDGYAENGFNYTAKPVSVVVKNTETTEAKVEYTKEAMPTEKVSVEVKGIPSGKSSTLTLRSDSGKTITSELNADGLSSIDVPKDGENWAITASSFDGYKVAVSPANFTANQNAQNITITFTEQQKSTQDEFITGYWENWKPAQQPQSTDMGNPAHYSTDVAPYTHVVYSFLTLAKNPNPDNPSNTTWDGSAIYESMTAGDVIKFMKQYPEGTANWERTDNWMRVRVDALIKATHDNNGKFIWAIGGWSDLQQTISTNQVDKLVSMIVDLLKVSGDGVDFDWEHLHQLADGSKNPNAQQQTAALAEVLLKLRQALDKAGLQDKQIGYTTRFNAFMADSKQYGFPGFNSDGEGLAIDNWLKAHGSSLNNVVDFVNIMAYDVGPEYMPNGQTWNMNIYKNVLSTFGAHVDSSKVVLGFEPGGQAAGGQWEGMTVDKQAIDYVANNGYGGSMFWAINQPPYNSTENTGLNSDKLAKYSQDKFSNN</sequence>
<feature type="signal peptide" evidence="4">
    <location>
        <begin position="1"/>
        <end position="23"/>
    </location>
</feature>
<dbReference type="InterPro" id="IPR011583">
    <property type="entry name" value="Chitinase_II/V-like_cat"/>
</dbReference>
<evidence type="ECO:0000313" key="7">
    <source>
        <dbReference type="Proteomes" id="UP001595926"/>
    </source>
</evidence>
<feature type="region of interest" description="Disordered" evidence="3">
    <location>
        <begin position="743"/>
        <end position="763"/>
    </location>
</feature>
<evidence type="ECO:0000256" key="4">
    <source>
        <dbReference type="SAM" id="SignalP"/>
    </source>
</evidence>
<dbReference type="SUPFAM" id="SSF51445">
    <property type="entry name" value="(Trans)glycosidases"/>
    <property type="match status" value="1"/>
</dbReference>
<dbReference type="SMART" id="SM00636">
    <property type="entry name" value="Glyco_18"/>
    <property type="match status" value="1"/>
</dbReference>
<keyword evidence="4" id="KW-0732">Signal</keyword>
<dbReference type="PROSITE" id="PS51910">
    <property type="entry name" value="GH18_2"/>
    <property type="match status" value="1"/>
</dbReference>
<accession>A0ABV9TAX1</accession>
<dbReference type="EC" id="3.2.1.14" evidence="2"/>
<dbReference type="PANTHER" id="PTHR11177:SF317">
    <property type="entry name" value="CHITINASE 12-RELATED"/>
    <property type="match status" value="1"/>
</dbReference>
<dbReference type="EMBL" id="JBHSJH010000001">
    <property type="protein sequence ID" value="MFC4891956.1"/>
    <property type="molecule type" value="Genomic_DNA"/>
</dbReference>
<comment type="catalytic activity">
    <reaction evidence="1">
        <text>Random endo-hydrolysis of N-acetyl-beta-D-glucosaminide (1-&gt;4)-beta-linkages in chitin and chitodextrins.</text>
        <dbReference type="EC" id="3.2.1.14"/>
    </reaction>
</comment>
<dbReference type="RefSeq" id="WP_119330327.1">
    <property type="nucleotide sequence ID" value="NZ_JBHSJH010000001.1"/>
</dbReference>
<gene>
    <name evidence="6" type="ORF">ACFPDQ_02705</name>
</gene>
<name>A0ABV9TAX1_9GAMM</name>
<feature type="domain" description="GH18" evidence="5">
    <location>
        <begin position="412"/>
        <end position="750"/>
    </location>
</feature>
<dbReference type="InterPro" id="IPR017853">
    <property type="entry name" value="GH"/>
</dbReference>
<dbReference type="Proteomes" id="UP001595926">
    <property type="component" value="Unassembled WGS sequence"/>
</dbReference>
<dbReference type="GO" id="GO:0016787">
    <property type="term" value="F:hydrolase activity"/>
    <property type="evidence" value="ECO:0007669"/>
    <property type="project" value="UniProtKB-KW"/>
</dbReference>
<dbReference type="InterPro" id="IPR001223">
    <property type="entry name" value="Glyco_hydro18_cat"/>
</dbReference>
<evidence type="ECO:0000256" key="1">
    <source>
        <dbReference type="ARBA" id="ARBA00000822"/>
    </source>
</evidence>
<reference evidence="7" key="1">
    <citation type="journal article" date="2019" name="Int. J. Syst. Evol. Microbiol.">
        <title>The Global Catalogue of Microorganisms (GCM) 10K type strain sequencing project: providing services to taxonomists for standard genome sequencing and annotation.</title>
        <authorList>
            <consortium name="The Broad Institute Genomics Platform"/>
            <consortium name="The Broad Institute Genome Sequencing Center for Infectious Disease"/>
            <person name="Wu L."/>
            <person name="Ma J."/>
        </authorList>
    </citation>
    <scope>NUCLEOTIDE SEQUENCE [LARGE SCALE GENOMIC DNA]</scope>
    <source>
        <strain evidence="7">CGMCC 1.13718</strain>
    </source>
</reference>
<comment type="caution">
    <text evidence="6">The sequence shown here is derived from an EMBL/GenBank/DDBJ whole genome shotgun (WGS) entry which is preliminary data.</text>
</comment>
<evidence type="ECO:0000256" key="2">
    <source>
        <dbReference type="ARBA" id="ARBA00012729"/>
    </source>
</evidence>
<evidence type="ECO:0000313" key="6">
    <source>
        <dbReference type="EMBL" id="MFC4891956.1"/>
    </source>
</evidence>
<dbReference type="Gene3D" id="3.20.20.80">
    <property type="entry name" value="Glycosidases"/>
    <property type="match status" value="1"/>
</dbReference>
<dbReference type="Pfam" id="PF00704">
    <property type="entry name" value="Glyco_hydro_18"/>
    <property type="match status" value="1"/>
</dbReference>
<evidence type="ECO:0000256" key="3">
    <source>
        <dbReference type="SAM" id="MobiDB-lite"/>
    </source>
</evidence>
<feature type="chain" id="PRO_5047067908" description="chitinase" evidence="4">
    <location>
        <begin position="24"/>
        <end position="763"/>
    </location>
</feature>
<keyword evidence="7" id="KW-1185">Reference proteome</keyword>
<dbReference type="InterPro" id="IPR050314">
    <property type="entry name" value="Glycosyl_Hydrlase_18"/>
</dbReference>
<protein>
    <recommendedName>
        <fullName evidence="2">chitinase</fullName>
        <ecNumber evidence="2">3.2.1.14</ecNumber>
    </recommendedName>
</protein>